<dbReference type="GO" id="GO:0006396">
    <property type="term" value="P:RNA processing"/>
    <property type="evidence" value="ECO:0007669"/>
    <property type="project" value="InterPro"/>
</dbReference>
<comment type="similarity">
    <text evidence="6">Belongs to the class I-like SAM-binding methyltransferase superfamily. RNA M5U methyltransferase family.</text>
</comment>
<organism evidence="7 10">
    <name type="scientific">Polyplax serrata</name>
    <name type="common">Common mouse louse</name>
    <dbReference type="NCBI Taxonomy" id="468196"/>
    <lineage>
        <taxon>Eukaryota</taxon>
        <taxon>Metazoa</taxon>
        <taxon>Ecdysozoa</taxon>
        <taxon>Arthropoda</taxon>
        <taxon>Hexapoda</taxon>
        <taxon>Insecta</taxon>
        <taxon>Pterygota</taxon>
        <taxon>Neoptera</taxon>
        <taxon>Paraneoptera</taxon>
        <taxon>Psocodea</taxon>
        <taxon>Troctomorpha</taxon>
        <taxon>Phthiraptera</taxon>
        <taxon>Anoplura</taxon>
        <taxon>Polyplacidae</taxon>
        <taxon>Polyplax</taxon>
    </lineage>
</organism>
<evidence type="ECO:0000313" key="8">
    <source>
        <dbReference type="EMBL" id="KAK6638040.1"/>
    </source>
</evidence>
<dbReference type="Gene3D" id="2.40.50.1070">
    <property type="match status" value="1"/>
</dbReference>
<evidence type="ECO:0000256" key="3">
    <source>
        <dbReference type="ARBA" id="ARBA00022691"/>
    </source>
</evidence>
<dbReference type="SUPFAM" id="SSF53335">
    <property type="entry name" value="S-adenosyl-L-methionine-dependent methyltransferases"/>
    <property type="match status" value="1"/>
</dbReference>
<dbReference type="PANTHER" id="PTHR45904">
    <property type="entry name" value="TRNA (URACIL-5-)-METHYLTRANSFERASE"/>
    <property type="match status" value="1"/>
</dbReference>
<dbReference type="Gene3D" id="3.40.50.150">
    <property type="entry name" value="Vaccinia Virus protein VP39"/>
    <property type="match status" value="1"/>
</dbReference>
<comment type="catalytic activity">
    <reaction evidence="5">
        <text>uridine(54) in tRNA + S-adenosyl-L-methionine = 5-methyluridine(54) in tRNA + S-adenosyl-L-homocysteine + H(+)</text>
        <dbReference type="Rhea" id="RHEA:42712"/>
        <dbReference type="Rhea" id="RHEA-COMP:10167"/>
        <dbReference type="Rhea" id="RHEA-COMP:10193"/>
        <dbReference type="ChEBI" id="CHEBI:15378"/>
        <dbReference type="ChEBI" id="CHEBI:57856"/>
        <dbReference type="ChEBI" id="CHEBI:59789"/>
        <dbReference type="ChEBI" id="CHEBI:65315"/>
        <dbReference type="ChEBI" id="CHEBI:74447"/>
        <dbReference type="EC" id="2.1.1.35"/>
    </reaction>
    <physiologicalReaction direction="left-to-right" evidence="5">
        <dbReference type="Rhea" id="RHEA:42713"/>
    </physiologicalReaction>
</comment>
<dbReference type="Proteomes" id="UP001359485">
    <property type="component" value="Unassembled WGS sequence"/>
</dbReference>
<feature type="binding site" evidence="6">
    <location>
        <position position="313"/>
    </location>
    <ligand>
        <name>S-adenosyl-L-methionine</name>
        <dbReference type="ChEBI" id="CHEBI:59789"/>
    </ligand>
</feature>
<name>A0AAN8NX78_POLSC</name>
<evidence type="ECO:0000313" key="7">
    <source>
        <dbReference type="EMBL" id="KAK6625414.1"/>
    </source>
</evidence>
<comment type="caution">
    <text evidence="7">The sequence shown here is derived from an EMBL/GenBank/DDBJ whole genome shotgun (WGS) entry which is preliminary data.</text>
</comment>
<proteinExistence type="inferred from homology"/>
<dbReference type="GO" id="GO:0032259">
    <property type="term" value="P:methylation"/>
    <property type="evidence" value="ECO:0007669"/>
    <property type="project" value="UniProtKB-KW"/>
</dbReference>
<protein>
    <recommendedName>
        <fullName evidence="4">tRNA (uracil(54)-C(5))-methyltransferase</fullName>
        <ecNumber evidence="4">2.1.1.35</ecNumber>
    </recommendedName>
</protein>
<dbReference type="GO" id="GO:0030697">
    <property type="term" value="F:tRNA (uracil(54)-C5)-methyltransferase activity, S-adenosyl methionine-dependent"/>
    <property type="evidence" value="ECO:0007669"/>
    <property type="project" value="UniProtKB-EC"/>
</dbReference>
<dbReference type="InterPro" id="IPR029063">
    <property type="entry name" value="SAM-dependent_MTases_sf"/>
</dbReference>
<gene>
    <name evidence="7" type="ORF">RUM43_005712</name>
    <name evidence="8" type="ORF">RUM44_008464</name>
</gene>
<accession>A0AAN8NX78</accession>
<reference evidence="7 10" key="1">
    <citation type="submission" date="2023-10" db="EMBL/GenBank/DDBJ databases">
        <title>Genomes of two closely related lineages of the louse Polyplax serrata with different host specificities.</title>
        <authorList>
            <person name="Martinu J."/>
            <person name="Tarabai H."/>
            <person name="Stefka J."/>
            <person name="Hypsa V."/>
        </authorList>
    </citation>
    <scope>NUCLEOTIDE SEQUENCE [LARGE SCALE GENOMIC DNA]</scope>
    <source>
        <strain evidence="8">98ZLc_SE</strain>
        <strain evidence="7">HR10_N</strain>
    </source>
</reference>
<evidence type="ECO:0000313" key="10">
    <source>
        <dbReference type="Proteomes" id="UP001372834"/>
    </source>
</evidence>
<dbReference type="EMBL" id="JAWJWF010000002">
    <property type="protein sequence ID" value="KAK6638040.1"/>
    <property type="molecule type" value="Genomic_DNA"/>
</dbReference>
<comment type="caution">
    <text evidence="6">Lacks conserved residue(s) required for the propagation of feature annotation.</text>
</comment>
<evidence type="ECO:0000256" key="1">
    <source>
        <dbReference type="ARBA" id="ARBA00022603"/>
    </source>
</evidence>
<sequence>MQGMKRDYNGKVKYNTLSLEEQVLYTTIPLWKVPYEEQIKQKTQTARKYIVKLSNLILTRNPNLDGWIQRQQEEHKGFLCRVDPILRTCNPNGYRAKCEFRVGFDEVTNERVVGFKGVKAGVLSVCPGDKMVQLPHQMKLVVKLFEDYIKQSPLPPYVPETKSGFWHHLVVRVSMAGEVMIMVDMNTKNLTLQQLQYVKSDLSNFFFNGEGRVANVQSLYYHPHVEGQNDQIPSVLELLGGMQRLIEPVLGTNFHIGPFTHFLTNTSSAQILYQAISDLVQPGPNVTIIDICAGIGSIGLTLAKKCKEVYAIEMLEQHIADGVLTAQMNNITNFSFLHGRAEEQLGDLLRTLEGRNKEIVCILDPPKLGVNKRSTLTDLAFKIVDQVRMSQSVKRFVYICNNHKSPVRLFLDFCASPLERGTYNFTGLPFVPVRIIPIDLAPHTPHSQLLILFERCSTSRKSKEMKPKKQPELEEYVVYTQC</sequence>
<evidence type="ECO:0000313" key="9">
    <source>
        <dbReference type="Proteomes" id="UP001359485"/>
    </source>
</evidence>
<dbReference type="Proteomes" id="UP001372834">
    <property type="component" value="Unassembled WGS sequence"/>
</dbReference>
<dbReference type="AlphaFoldDB" id="A0AAN8NX78"/>
<feature type="binding site" evidence="6">
    <location>
        <position position="364"/>
    </location>
    <ligand>
        <name>S-adenosyl-L-methionine</name>
        <dbReference type="ChEBI" id="CHEBI:59789"/>
    </ligand>
</feature>
<keyword evidence="2 6" id="KW-0808">Transferase</keyword>
<evidence type="ECO:0000256" key="4">
    <source>
        <dbReference type="ARBA" id="ARBA00033763"/>
    </source>
</evidence>
<dbReference type="CDD" id="cd02440">
    <property type="entry name" value="AdoMet_MTases"/>
    <property type="match status" value="1"/>
</dbReference>
<evidence type="ECO:0000256" key="5">
    <source>
        <dbReference type="ARBA" id="ARBA00047278"/>
    </source>
</evidence>
<dbReference type="EC" id="2.1.1.35" evidence="4"/>
<dbReference type="EMBL" id="JAWJWE010000037">
    <property type="protein sequence ID" value="KAK6625414.1"/>
    <property type="molecule type" value="Genomic_DNA"/>
</dbReference>
<keyword evidence="9" id="KW-1185">Reference proteome</keyword>
<dbReference type="InterPro" id="IPR045850">
    <property type="entry name" value="TRM2_met"/>
</dbReference>
<dbReference type="InterPro" id="IPR010280">
    <property type="entry name" value="U5_MeTrfase_fam"/>
</dbReference>
<evidence type="ECO:0000256" key="6">
    <source>
        <dbReference type="PROSITE-ProRule" id="PRU01024"/>
    </source>
</evidence>
<evidence type="ECO:0000256" key="2">
    <source>
        <dbReference type="ARBA" id="ARBA00022679"/>
    </source>
</evidence>
<dbReference type="PROSITE" id="PS51687">
    <property type="entry name" value="SAM_MT_RNA_M5U"/>
    <property type="match status" value="1"/>
</dbReference>
<keyword evidence="1 6" id="KW-0489">Methyltransferase</keyword>
<dbReference type="GO" id="GO:0003723">
    <property type="term" value="F:RNA binding"/>
    <property type="evidence" value="ECO:0007669"/>
    <property type="project" value="TreeGrafter"/>
</dbReference>
<dbReference type="PANTHER" id="PTHR45904:SF2">
    <property type="entry name" value="TRNA (URACIL-5-)-METHYLTRANSFERASE HOMOLOG A"/>
    <property type="match status" value="1"/>
</dbReference>
<keyword evidence="3 6" id="KW-0949">S-adenosyl-L-methionine</keyword>